<evidence type="ECO:0000313" key="6">
    <source>
        <dbReference type="EMBL" id="MEW9804554.1"/>
    </source>
</evidence>
<sequence>MNILLWILQILLALHTAIGAIWKFSNPAQSLPSLSAIPAGGWLALSIIELACVAGLVVPLLYRPLAVLAPIAALVIAAEMVLFCALHLASGDPAHGQLIYWLVVAALCAFIAYGRLVLNPL</sequence>
<feature type="transmembrane region" description="Helical" evidence="5">
    <location>
        <begin position="98"/>
        <end position="118"/>
    </location>
</feature>
<reference evidence="6 7" key="1">
    <citation type="submission" date="2024-06" db="EMBL/GenBank/DDBJ databases">
        <authorList>
            <person name="Tuo L."/>
        </authorList>
    </citation>
    <scope>NUCLEOTIDE SEQUENCE [LARGE SCALE GENOMIC DNA]</scope>
    <source>
        <strain evidence="6 7">ZMM04-5</strain>
    </source>
</reference>
<protein>
    <submittedName>
        <fullName evidence="6">DoxX family protein</fullName>
    </submittedName>
</protein>
<keyword evidence="4 5" id="KW-0472">Membrane</keyword>
<evidence type="ECO:0000256" key="4">
    <source>
        <dbReference type="ARBA" id="ARBA00023136"/>
    </source>
</evidence>
<dbReference type="Pfam" id="PF13564">
    <property type="entry name" value="DoxX_2"/>
    <property type="match status" value="1"/>
</dbReference>
<gene>
    <name evidence="6" type="ORF">ABUE31_00965</name>
</gene>
<feature type="transmembrane region" description="Helical" evidence="5">
    <location>
        <begin position="35"/>
        <end position="58"/>
    </location>
</feature>
<evidence type="ECO:0000313" key="7">
    <source>
        <dbReference type="Proteomes" id="UP001556196"/>
    </source>
</evidence>
<evidence type="ECO:0000256" key="5">
    <source>
        <dbReference type="SAM" id="Phobius"/>
    </source>
</evidence>
<dbReference type="InterPro" id="IPR032808">
    <property type="entry name" value="DoxX"/>
</dbReference>
<accession>A0ABV3QTZ7</accession>
<evidence type="ECO:0000256" key="2">
    <source>
        <dbReference type="ARBA" id="ARBA00022692"/>
    </source>
</evidence>
<comment type="subcellular location">
    <subcellularLocation>
        <location evidence="1">Membrane</location>
        <topology evidence="1">Multi-pass membrane protein</topology>
    </subcellularLocation>
</comment>
<dbReference type="Proteomes" id="UP001556196">
    <property type="component" value="Unassembled WGS sequence"/>
</dbReference>
<keyword evidence="3 5" id="KW-1133">Transmembrane helix</keyword>
<comment type="caution">
    <text evidence="6">The sequence shown here is derived from an EMBL/GenBank/DDBJ whole genome shotgun (WGS) entry which is preliminary data.</text>
</comment>
<evidence type="ECO:0000256" key="3">
    <source>
        <dbReference type="ARBA" id="ARBA00022989"/>
    </source>
</evidence>
<dbReference type="EMBL" id="JBFOCI010000001">
    <property type="protein sequence ID" value="MEW9804554.1"/>
    <property type="molecule type" value="Genomic_DNA"/>
</dbReference>
<proteinExistence type="predicted"/>
<feature type="transmembrane region" description="Helical" evidence="5">
    <location>
        <begin position="65"/>
        <end position="86"/>
    </location>
</feature>
<dbReference type="RefSeq" id="WP_367721603.1">
    <property type="nucleotide sequence ID" value="NZ_JBFOCH010000007.1"/>
</dbReference>
<keyword evidence="2 5" id="KW-0812">Transmembrane</keyword>
<keyword evidence="7" id="KW-1185">Reference proteome</keyword>
<name>A0ABV3QTZ7_9HYPH</name>
<evidence type="ECO:0000256" key="1">
    <source>
        <dbReference type="ARBA" id="ARBA00004141"/>
    </source>
</evidence>
<organism evidence="6 7">
    <name type="scientific">Mesorhizobium marinum</name>
    <dbReference type="NCBI Taxonomy" id="3228790"/>
    <lineage>
        <taxon>Bacteria</taxon>
        <taxon>Pseudomonadati</taxon>
        <taxon>Pseudomonadota</taxon>
        <taxon>Alphaproteobacteria</taxon>
        <taxon>Hyphomicrobiales</taxon>
        <taxon>Phyllobacteriaceae</taxon>
        <taxon>Mesorhizobium</taxon>
    </lineage>
</organism>